<gene>
    <name evidence="7" type="ORF">SDC9_64209</name>
</gene>
<dbReference type="PANTHER" id="PTHR23530">
    <property type="entry name" value="TRANSPORT PROTEIN-RELATED"/>
    <property type="match status" value="1"/>
</dbReference>
<dbReference type="PROSITE" id="PS50850">
    <property type="entry name" value="MFS"/>
    <property type="match status" value="1"/>
</dbReference>
<feature type="transmembrane region" description="Helical" evidence="5">
    <location>
        <begin position="79"/>
        <end position="104"/>
    </location>
</feature>
<dbReference type="GO" id="GO:0016020">
    <property type="term" value="C:membrane"/>
    <property type="evidence" value="ECO:0007669"/>
    <property type="project" value="UniProtKB-SubCell"/>
</dbReference>
<feature type="transmembrane region" description="Helical" evidence="5">
    <location>
        <begin position="276"/>
        <end position="295"/>
    </location>
</feature>
<feature type="transmembrane region" description="Helical" evidence="5">
    <location>
        <begin position="213"/>
        <end position="234"/>
    </location>
</feature>
<dbReference type="InterPro" id="IPR053160">
    <property type="entry name" value="MFS_DHA3_Transporter"/>
</dbReference>
<comment type="subcellular location">
    <subcellularLocation>
        <location evidence="1">Membrane</location>
        <topology evidence="1">Multi-pass membrane protein</topology>
    </subcellularLocation>
</comment>
<feature type="transmembrane region" description="Helical" evidence="5">
    <location>
        <begin position="47"/>
        <end position="67"/>
    </location>
</feature>
<dbReference type="EMBL" id="VSSQ01002865">
    <property type="protein sequence ID" value="MPM17810.1"/>
    <property type="molecule type" value="Genomic_DNA"/>
</dbReference>
<reference evidence="7" key="1">
    <citation type="submission" date="2019-08" db="EMBL/GenBank/DDBJ databases">
        <authorList>
            <person name="Kucharzyk K."/>
            <person name="Murdoch R.W."/>
            <person name="Higgins S."/>
            <person name="Loffler F."/>
        </authorList>
    </citation>
    <scope>NUCLEOTIDE SEQUENCE</scope>
</reference>
<dbReference type="Pfam" id="PF07690">
    <property type="entry name" value="MFS_1"/>
    <property type="match status" value="1"/>
</dbReference>
<dbReference type="Gene3D" id="1.20.1250.20">
    <property type="entry name" value="MFS general substrate transporter like domains"/>
    <property type="match status" value="1"/>
</dbReference>
<organism evidence="7">
    <name type="scientific">bioreactor metagenome</name>
    <dbReference type="NCBI Taxonomy" id="1076179"/>
    <lineage>
        <taxon>unclassified sequences</taxon>
        <taxon>metagenomes</taxon>
        <taxon>ecological metagenomes</taxon>
    </lineage>
</organism>
<sequence>MNRLSVNIKNDYIYKFFSAFDITSAIWVLYLGFKGMTLAQIGLLEGIFHITGFISEIPTGALADLFGRKKIIIIGRITSLISAIIMLFSNSFMGFAIGFILSAWGYNLNSGSEEALIYDTLKKLDREEEFLKVNGKINLIIEVSQGLAVFIGGILSQIDFSISYITAVVIGLISLVLSTRFIEVDVIRKENQSINIINHLKQSIDIVKNNKRLLNILIFFPLIYTFSAIVYFYGQQLFNDMEYSRISISIIFLFNGIFSSFGAILSSKIYKKYKSLGWIIISISISVFTIFMGIGKGKLSIVFFLGIGFLTSILQPISSNLINSMVESNQRATIISVESMFYSIMMIILFPICGFIGDRVYLQLSFIIVGIIGILICITEIIIIKKAI</sequence>
<evidence type="ECO:0000256" key="3">
    <source>
        <dbReference type="ARBA" id="ARBA00022989"/>
    </source>
</evidence>
<feature type="transmembrane region" description="Helical" evidence="5">
    <location>
        <begin position="363"/>
        <end position="384"/>
    </location>
</feature>
<feature type="transmembrane region" description="Helical" evidence="5">
    <location>
        <begin position="334"/>
        <end position="357"/>
    </location>
</feature>
<dbReference type="SUPFAM" id="SSF103473">
    <property type="entry name" value="MFS general substrate transporter"/>
    <property type="match status" value="1"/>
</dbReference>
<comment type="caution">
    <text evidence="7">The sequence shown here is derived from an EMBL/GenBank/DDBJ whole genome shotgun (WGS) entry which is preliminary data.</text>
</comment>
<feature type="transmembrane region" description="Helical" evidence="5">
    <location>
        <begin position="12"/>
        <end position="32"/>
    </location>
</feature>
<name>A0A644XNP4_9ZZZZ</name>
<evidence type="ECO:0000256" key="4">
    <source>
        <dbReference type="ARBA" id="ARBA00023136"/>
    </source>
</evidence>
<keyword evidence="3 5" id="KW-1133">Transmembrane helix</keyword>
<accession>A0A644XNP4</accession>
<evidence type="ECO:0000256" key="5">
    <source>
        <dbReference type="SAM" id="Phobius"/>
    </source>
</evidence>
<dbReference type="PANTHER" id="PTHR23530:SF1">
    <property type="entry name" value="PERMEASE, MAJOR FACILITATOR SUPERFAMILY-RELATED"/>
    <property type="match status" value="1"/>
</dbReference>
<dbReference type="InterPro" id="IPR005829">
    <property type="entry name" value="Sugar_transporter_CS"/>
</dbReference>
<dbReference type="InterPro" id="IPR020846">
    <property type="entry name" value="MFS_dom"/>
</dbReference>
<feature type="transmembrane region" description="Helical" evidence="5">
    <location>
        <begin position="162"/>
        <end position="182"/>
    </location>
</feature>
<feature type="transmembrane region" description="Helical" evidence="5">
    <location>
        <begin position="301"/>
        <end position="322"/>
    </location>
</feature>
<feature type="domain" description="Major facilitator superfamily (MFS) profile" evidence="6">
    <location>
        <begin position="1"/>
        <end position="388"/>
    </location>
</feature>
<proteinExistence type="predicted"/>
<keyword evidence="4 5" id="KW-0472">Membrane</keyword>
<dbReference type="InterPro" id="IPR011701">
    <property type="entry name" value="MFS"/>
</dbReference>
<evidence type="ECO:0000259" key="6">
    <source>
        <dbReference type="PROSITE" id="PS50850"/>
    </source>
</evidence>
<dbReference type="GO" id="GO:0022857">
    <property type="term" value="F:transmembrane transporter activity"/>
    <property type="evidence" value="ECO:0007669"/>
    <property type="project" value="InterPro"/>
</dbReference>
<feature type="transmembrane region" description="Helical" evidence="5">
    <location>
        <begin position="246"/>
        <end position="264"/>
    </location>
</feature>
<dbReference type="CDD" id="cd06174">
    <property type="entry name" value="MFS"/>
    <property type="match status" value="1"/>
</dbReference>
<dbReference type="AlphaFoldDB" id="A0A644XNP4"/>
<protein>
    <recommendedName>
        <fullName evidence="6">Major facilitator superfamily (MFS) profile domain-containing protein</fullName>
    </recommendedName>
</protein>
<keyword evidence="2 5" id="KW-0812">Transmembrane</keyword>
<dbReference type="InterPro" id="IPR036259">
    <property type="entry name" value="MFS_trans_sf"/>
</dbReference>
<evidence type="ECO:0000256" key="1">
    <source>
        <dbReference type="ARBA" id="ARBA00004141"/>
    </source>
</evidence>
<evidence type="ECO:0000256" key="2">
    <source>
        <dbReference type="ARBA" id="ARBA00022692"/>
    </source>
</evidence>
<evidence type="ECO:0000313" key="7">
    <source>
        <dbReference type="EMBL" id="MPM17810.1"/>
    </source>
</evidence>
<dbReference type="PROSITE" id="PS00216">
    <property type="entry name" value="SUGAR_TRANSPORT_1"/>
    <property type="match status" value="1"/>
</dbReference>